<dbReference type="AlphaFoldDB" id="A0AAE3G6S2"/>
<dbReference type="Gene3D" id="3.40.630.30">
    <property type="match status" value="1"/>
</dbReference>
<dbReference type="Proteomes" id="UP001205843">
    <property type="component" value="Unassembled WGS sequence"/>
</dbReference>
<proteinExistence type="predicted"/>
<evidence type="ECO:0000313" key="2">
    <source>
        <dbReference type="EMBL" id="MCP1676861.1"/>
    </source>
</evidence>
<dbReference type="RefSeq" id="WP_253484129.1">
    <property type="nucleotide sequence ID" value="NZ_JALJXV010000011.1"/>
</dbReference>
<organism evidence="2 3">
    <name type="scientific">Natronocella acetinitrilica</name>
    <dbReference type="NCBI Taxonomy" id="414046"/>
    <lineage>
        <taxon>Bacteria</taxon>
        <taxon>Pseudomonadati</taxon>
        <taxon>Pseudomonadota</taxon>
        <taxon>Gammaproteobacteria</taxon>
        <taxon>Chromatiales</taxon>
        <taxon>Ectothiorhodospiraceae</taxon>
        <taxon>Natronocella</taxon>
    </lineage>
</organism>
<sequence length="200" mass="23006">MAEAIRLQRLVGAQINEALEQLAALRIRVFRDWPYLYDGDADYEARYLRTYAQSEQAVCVLAWEGERVVGAATGIPLADETEEVIKPIREAGLLVESVFYFGESVLLPEYRGRGIGVGFMNEREEHARSLGYAVAMFCSVQRPATHPRRPEGYVPLDAFWQKRGFQPEDTLQAWFRWKDLDDLEETVKPLRFWSKRLSSS</sequence>
<feature type="domain" description="N-acetyltransferase" evidence="1">
    <location>
        <begin position="5"/>
        <end position="190"/>
    </location>
</feature>
<dbReference type="CDD" id="cd04301">
    <property type="entry name" value="NAT_SF"/>
    <property type="match status" value="1"/>
</dbReference>
<dbReference type="SUPFAM" id="SSF55729">
    <property type="entry name" value="Acyl-CoA N-acyltransferases (Nat)"/>
    <property type="match status" value="1"/>
</dbReference>
<reference evidence="2" key="1">
    <citation type="submission" date="2022-03" db="EMBL/GenBank/DDBJ databases">
        <title>Genomic Encyclopedia of Type Strains, Phase III (KMG-III): the genomes of soil and plant-associated and newly described type strains.</title>
        <authorList>
            <person name="Whitman W."/>
        </authorList>
    </citation>
    <scope>NUCLEOTIDE SEQUENCE</scope>
    <source>
        <strain evidence="2">ANL 6-2</strain>
    </source>
</reference>
<dbReference type="InterPro" id="IPR000182">
    <property type="entry name" value="GNAT_dom"/>
</dbReference>
<accession>A0AAE3G6S2</accession>
<evidence type="ECO:0000259" key="1">
    <source>
        <dbReference type="PROSITE" id="PS51186"/>
    </source>
</evidence>
<dbReference type="EMBL" id="JALJXV010000011">
    <property type="protein sequence ID" value="MCP1676861.1"/>
    <property type="molecule type" value="Genomic_DNA"/>
</dbReference>
<comment type="caution">
    <text evidence="2">The sequence shown here is derived from an EMBL/GenBank/DDBJ whole genome shotgun (WGS) entry which is preliminary data.</text>
</comment>
<name>A0AAE3G6S2_9GAMM</name>
<dbReference type="PROSITE" id="PS51186">
    <property type="entry name" value="GNAT"/>
    <property type="match status" value="1"/>
</dbReference>
<keyword evidence="3" id="KW-1185">Reference proteome</keyword>
<dbReference type="GO" id="GO:0016747">
    <property type="term" value="F:acyltransferase activity, transferring groups other than amino-acyl groups"/>
    <property type="evidence" value="ECO:0007669"/>
    <property type="project" value="InterPro"/>
</dbReference>
<dbReference type="Pfam" id="PF00583">
    <property type="entry name" value="Acetyltransf_1"/>
    <property type="match status" value="1"/>
</dbReference>
<gene>
    <name evidence="2" type="ORF">J2T57_004034</name>
</gene>
<protein>
    <submittedName>
        <fullName evidence="2">GNAT superfamily N-acetyltransferase</fullName>
    </submittedName>
</protein>
<dbReference type="InterPro" id="IPR016181">
    <property type="entry name" value="Acyl_CoA_acyltransferase"/>
</dbReference>
<evidence type="ECO:0000313" key="3">
    <source>
        <dbReference type="Proteomes" id="UP001205843"/>
    </source>
</evidence>